<protein>
    <submittedName>
        <fullName evidence="1">Uncharacterized protein</fullName>
    </submittedName>
</protein>
<evidence type="ECO:0000313" key="2">
    <source>
        <dbReference type="Proteomes" id="UP000032142"/>
    </source>
</evidence>
<sequence length="9" mass="1184">MYRLNYVLI</sequence>
<evidence type="ECO:0000313" key="1">
    <source>
        <dbReference type="EMBL" id="KHG09797.1"/>
    </source>
</evidence>
<keyword evidence="2" id="KW-1185">Reference proteome</keyword>
<dbReference type="EMBL" id="KN392230">
    <property type="protein sequence ID" value="KHG09797.1"/>
    <property type="molecule type" value="Genomic_DNA"/>
</dbReference>
<accession>A0A0B0NAZ5</accession>
<organism evidence="1 2">
    <name type="scientific">Gossypium arboreum</name>
    <name type="common">Tree cotton</name>
    <name type="synonym">Gossypium nanking</name>
    <dbReference type="NCBI Taxonomy" id="29729"/>
    <lineage>
        <taxon>Eukaryota</taxon>
        <taxon>Viridiplantae</taxon>
        <taxon>Streptophyta</taxon>
        <taxon>Embryophyta</taxon>
        <taxon>Tracheophyta</taxon>
        <taxon>Spermatophyta</taxon>
        <taxon>Magnoliopsida</taxon>
        <taxon>eudicotyledons</taxon>
        <taxon>Gunneridae</taxon>
        <taxon>Pentapetalae</taxon>
        <taxon>rosids</taxon>
        <taxon>malvids</taxon>
        <taxon>Malvales</taxon>
        <taxon>Malvaceae</taxon>
        <taxon>Malvoideae</taxon>
        <taxon>Gossypium</taxon>
    </lineage>
</organism>
<gene>
    <name evidence="1" type="ORF">F383_15790</name>
</gene>
<proteinExistence type="predicted"/>
<name>A0A0B0NAZ5_GOSAR</name>
<dbReference type="Proteomes" id="UP000032142">
    <property type="component" value="Unassembled WGS sequence"/>
</dbReference>
<reference evidence="2" key="1">
    <citation type="submission" date="2014-09" db="EMBL/GenBank/DDBJ databases">
        <authorList>
            <person name="Mudge J."/>
            <person name="Ramaraj T."/>
            <person name="Lindquist I.E."/>
            <person name="Bharti A.K."/>
            <person name="Sundararajan A."/>
            <person name="Cameron C.T."/>
            <person name="Woodward J.E."/>
            <person name="May G.D."/>
            <person name="Brubaker C."/>
            <person name="Broadhvest J."/>
            <person name="Wilkins T.A."/>
        </authorList>
    </citation>
    <scope>NUCLEOTIDE SEQUENCE</scope>
    <source>
        <strain evidence="2">cv. AKA8401</strain>
    </source>
</reference>